<reference evidence="1 2" key="1">
    <citation type="submission" date="2016-06" db="EMBL/GenBank/DDBJ databases">
        <title>Evolution of pathogenesis and genome organization in the Tremellales.</title>
        <authorList>
            <person name="Cuomo C."/>
            <person name="Litvintseva A."/>
            <person name="Heitman J."/>
            <person name="Chen Y."/>
            <person name="Sun S."/>
            <person name="Springer D."/>
            <person name="Dromer F."/>
            <person name="Young S."/>
            <person name="Zeng Q."/>
            <person name="Chapman S."/>
            <person name="Gujja S."/>
            <person name="Saif S."/>
            <person name="Birren B."/>
        </authorList>
    </citation>
    <scope>NUCLEOTIDE SEQUENCE [LARGE SCALE GENOMIC DNA]</scope>
    <source>
        <strain evidence="1 2">CBS 7118</strain>
    </source>
</reference>
<protein>
    <recommendedName>
        <fullName evidence="3">F-box domain-containing protein</fullName>
    </recommendedName>
</protein>
<organism evidence="1 2">
    <name type="scientific">Cryptococcus wingfieldii CBS 7118</name>
    <dbReference type="NCBI Taxonomy" id="1295528"/>
    <lineage>
        <taxon>Eukaryota</taxon>
        <taxon>Fungi</taxon>
        <taxon>Dikarya</taxon>
        <taxon>Basidiomycota</taxon>
        <taxon>Agaricomycotina</taxon>
        <taxon>Tremellomycetes</taxon>
        <taxon>Tremellales</taxon>
        <taxon>Cryptococcaceae</taxon>
        <taxon>Cryptococcus</taxon>
    </lineage>
</organism>
<comment type="caution">
    <text evidence="1">The sequence shown here is derived from an EMBL/GenBank/DDBJ whole genome shotgun (WGS) entry which is preliminary data.</text>
</comment>
<dbReference type="EMBL" id="AWGH01000023">
    <property type="protein sequence ID" value="ODN89155.1"/>
    <property type="molecule type" value="Genomic_DNA"/>
</dbReference>
<keyword evidence="2" id="KW-1185">Reference proteome</keyword>
<dbReference type="Proteomes" id="UP000094819">
    <property type="component" value="Unassembled WGS sequence"/>
</dbReference>
<sequence length="445" mass="49934">MAQKASSSCPSTLVAQTSDILSDILVYLPPSSLFSCLLTSSTFFHSAAPLLYRELHVKHAKDCFVGSTRERAASGIFDVGPSVPTPPSPADPYSKNTLLEYVKHVHIHTHGKNECPFVLHYINPLPNLQLVHLANGPTPEELAYEDVCTSEGCQFLAKVCGGAKKVLLRSLEMGPVKPLKELEHIVLKVRPCQLPIYLFQDPNYVWPLPIIASKATTLDLVFWDERHCFRVDWHKVPGGFTRSSMGLTLSKMVIGNGEGIPMKGCSYCDERGCVRHLPDARAQLPALMYALGEGSEVRRVRVWNCDKTAGRQWEKAGPVSVEEVKRRMEEAFVRGREERAKLRTGQDVVLGLEVSFHSSAEYYNSPARWDGEMDDEERNYWSVMVLPPSGKLLSLRGDARAMIGGDETRWEGYLDGYTEHELEEMIETEKQWQKAIGTVVREDEE</sequence>
<accession>A0A1E3IL39</accession>
<proteinExistence type="predicted"/>
<evidence type="ECO:0000313" key="2">
    <source>
        <dbReference type="Proteomes" id="UP000094819"/>
    </source>
</evidence>
<dbReference type="GeneID" id="30195686"/>
<evidence type="ECO:0008006" key="3">
    <source>
        <dbReference type="Google" id="ProtNLM"/>
    </source>
</evidence>
<dbReference type="OrthoDB" id="2571046at2759"/>
<evidence type="ECO:0000313" key="1">
    <source>
        <dbReference type="EMBL" id="ODN89155.1"/>
    </source>
</evidence>
<dbReference type="AlphaFoldDB" id="A0A1E3IL39"/>
<name>A0A1E3IL39_9TREE</name>
<dbReference type="RefSeq" id="XP_019029440.1">
    <property type="nucleotide sequence ID" value="XM_019178533.1"/>
</dbReference>
<gene>
    <name evidence="1" type="ORF">L198_06474</name>
</gene>